<dbReference type="EMBL" id="JBBPCO010000015">
    <property type="protein sequence ID" value="MEK8090766.1"/>
    <property type="molecule type" value="Genomic_DNA"/>
</dbReference>
<dbReference type="InterPro" id="IPR005829">
    <property type="entry name" value="Sugar_transporter_CS"/>
</dbReference>
<feature type="transmembrane region" description="Helical" evidence="7">
    <location>
        <begin position="403"/>
        <end position="422"/>
    </location>
</feature>
<feature type="transmembrane region" description="Helical" evidence="7">
    <location>
        <begin position="90"/>
        <end position="107"/>
    </location>
</feature>
<feature type="transmembrane region" description="Helical" evidence="7">
    <location>
        <begin position="113"/>
        <end position="133"/>
    </location>
</feature>
<evidence type="ECO:0000256" key="7">
    <source>
        <dbReference type="SAM" id="Phobius"/>
    </source>
</evidence>
<dbReference type="PROSITE" id="PS50850">
    <property type="entry name" value="MFS"/>
    <property type="match status" value="1"/>
</dbReference>
<name>A0ABU9DCT0_9PROT</name>
<dbReference type="RefSeq" id="WP_341371822.1">
    <property type="nucleotide sequence ID" value="NZ_JBBPCO010000015.1"/>
</dbReference>
<dbReference type="Gene3D" id="1.20.1250.20">
    <property type="entry name" value="MFS general substrate transporter like domains"/>
    <property type="match status" value="2"/>
</dbReference>
<keyword evidence="5 7" id="KW-1133">Transmembrane helix</keyword>
<keyword evidence="6 7" id="KW-0472">Membrane</keyword>
<reference evidence="9 10" key="1">
    <citation type="submission" date="2024-04" db="EMBL/GenBank/DDBJ databases">
        <authorList>
            <person name="Abashina T."/>
            <person name="Shaikin A."/>
        </authorList>
    </citation>
    <scope>NUCLEOTIDE SEQUENCE [LARGE SCALE GENOMIC DNA]</scope>
    <source>
        <strain evidence="9 10">AAFK</strain>
    </source>
</reference>
<evidence type="ECO:0000256" key="3">
    <source>
        <dbReference type="ARBA" id="ARBA00022475"/>
    </source>
</evidence>
<feature type="transmembrane region" description="Helical" evidence="7">
    <location>
        <begin position="21"/>
        <end position="38"/>
    </location>
</feature>
<proteinExistence type="predicted"/>
<dbReference type="Pfam" id="PF07690">
    <property type="entry name" value="MFS_1"/>
    <property type="match status" value="2"/>
</dbReference>
<dbReference type="InterPro" id="IPR050171">
    <property type="entry name" value="MFS_Transporters"/>
</dbReference>
<dbReference type="PANTHER" id="PTHR23517">
    <property type="entry name" value="RESISTANCE PROTEIN MDTM, PUTATIVE-RELATED-RELATED"/>
    <property type="match status" value="1"/>
</dbReference>
<feature type="transmembrane region" description="Helical" evidence="7">
    <location>
        <begin position="180"/>
        <end position="199"/>
    </location>
</feature>
<evidence type="ECO:0000256" key="4">
    <source>
        <dbReference type="ARBA" id="ARBA00022692"/>
    </source>
</evidence>
<evidence type="ECO:0000313" key="10">
    <source>
        <dbReference type="Proteomes" id="UP001446205"/>
    </source>
</evidence>
<keyword evidence="3" id="KW-1003">Cell membrane</keyword>
<evidence type="ECO:0000256" key="5">
    <source>
        <dbReference type="ARBA" id="ARBA00022989"/>
    </source>
</evidence>
<dbReference type="Proteomes" id="UP001446205">
    <property type="component" value="Unassembled WGS sequence"/>
</dbReference>
<dbReference type="SUPFAM" id="SSF103473">
    <property type="entry name" value="MFS general substrate transporter"/>
    <property type="match status" value="1"/>
</dbReference>
<dbReference type="InterPro" id="IPR036259">
    <property type="entry name" value="MFS_trans_sf"/>
</dbReference>
<evidence type="ECO:0000259" key="8">
    <source>
        <dbReference type="PROSITE" id="PS50850"/>
    </source>
</evidence>
<keyword evidence="2" id="KW-0813">Transport</keyword>
<evidence type="ECO:0000256" key="2">
    <source>
        <dbReference type="ARBA" id="ARBA00022448"/>
    </source>
</evidence>
<sequence>MKAALPHAELSHGIRSNLSQFLHQLFQVFLVGLTIGMMRNVVPALATSEFGVPQGSFTLLAAFVVAFGFVKGTMNFVAGRLSERLGRRKVLLIGWLTALPIPFLILYGPSWNWIVAATVLLGINQGLTWSMALTAKLDLTRPEQKGLVNGLNEFSGYFAVAVAGVVTGYLASGMGARQGLFVFGAVVILLAIVLVLLWVRDTLPWAKAESARFAAGTATGPRARFPQNISAKPSTWEVFTLMSWRDRRMFALCQAGLVEKFTDALVWVFYPVFLHNQGLSLPQVGWVVGVYGTVWGASQLVTGPLSDRIGRQKPIVAGMLLCGIGVGLMLMGSGMLWWSFSAAITGFGMALLYPTLGASVADIAHPDWRGSALGIYRFWRDLGYGFGALGLGIAAQWSGQINAAFWFVAISMILSGLLLAWLGEETHPRLNPADTEKENPCETL</sequence>
<feature type="transmembrane region" description="Helical" evidence="7">
    <location>
        <begin position="314"/>
        <end position="331"/>
    </location>
</feature>
<evidence type="ECO:0000256" key="1">
    <source>
        <dbReference type="ARBA" id="ARBA00004651"/>
    </source>
</evidence>
<dbReference type="InterPro" id="IPR020846">
    <property type="entry name" value="MFS_dom"/>
</dbReference>
<evidence type="ECO:0000256" key="6">
    <source>
        <dbReference type="ARBA" id="ARBA00023136"/>
    </source>
</evidence>
<keyword evidence="4 7" id="KW-0812">Transmembrane</keyword>
<dbReference type="InterPro" id="IPR011701">
    <property type="entry name" value="MFS"/>
</dbReference>
<keyword evidence="10" id="KW-1185">Reference proteome</keyword>
<comment type="caution">
    <text evidence="9">The sequence shown here is derived from an EMBL/GenBank/DDBJ whole genome shotgun (WGS) entry which is preliminary data.</text>
</comment>
<gene>
    <name evidence="9" type="ORF">WOB96_13490</name>
</gene>
<feature type="domain" description="Major facilitator superfamily (MFS) profile" evidence="8">
    <location>
        <begin position="20"/>
        <end position="427"/>
    </location>
</feature>
<feature type="transmembrane region" description="Helical" evidence="7">
    <location>
        <begin position="378"/>
        <end position="397"/>
    </location>
</feature>
<dbReference type="PROSITE" id="PS00216">
    <property type="entry name" value="SUGAR_TRANSPORT_1"/>
    <property type="match status" value="1"/>
</dbReference>
<dbReference type="PANTHER" id="PTHR23517:SF3">
    <property type="entry name" value="INTEGRAL MEMBRANE TRANSPORT PROTEIN"/>
    <property type="match status" value="1"/>
</dbReference>
<evidence type="ECO:0000313" key="9">
    <source>
        <dbReference type="EMBL" id="MEK8090766.1"/>
    </source>
</evidence>
<feature type="transmembrane region" description="Helical" evidence="7">
    <location>
        <begin position="337"/>
        <end position="357"/>
    </location>
</feature>
<organism evidence="9 10">
    <name type="scientific">Thermithiobacillus plumbiphilus</name>
    <dbReference type="NCBI Taxonomy" id="1729899"/>
    <lineage>
        <taxon>Bacteria</taxon>
        <taxon>Pseudomonadati</taxon>
        <taxon>Pseudomonadota</taxon>
        <taxon>Acidithiobacillia</taxon>
        <taxon>Acidithiobacillales</taxon>
        <taxon>Thermithiobacillaceae</taxon>
        <taxon>Thermithiobacillus</taxon>
    </lineage>
</organism>
<protein>
    <submittedName>
        <fullName evidence="9">MFS transporter</fullName>
    </submittedName>
</protein>
<accession>A0ABU9DCT0</accession>
<feature type="transmembrane region" description="Helical" evidence="7">
    <location>
        <begin position="58"/>
        <end position="78"/>
    </location>
</feature>
<comment type="subcellular location">
    <subcellularLocation>
        <location evidence="1">Cell membrane</location>
        <topology evidence="1">Multi-pass membrane protein</topology>
    </subcellularLocation>
</comment>
<feature type="transmembrane region" description="Helical" evidence="7">
    <location>
        <begin position="154"/>
        <end position="174"/>
    </location>
</feature>